<feature type="transmembrane region" description="Helical" evidence="1">
    <location>
        <begin position="208"/>
        <end position="223"/>
    </location>
</feature>
<dbReference type="GO" id="GO:0006508">
    <property type="term" value="P:proteolysis"/>
    <property type="evidence" value="ECO:0007669"/>
    <property type="project" value="UniProtKB-KW"/>
</dbReference>
<feature type="transmembrane region" description="Helical" evidence="1">
    <location>
        <begin position="12"/>
        <end position="30"/>
    </location>
</feature>
<keyword evidence="4" id="KW-1185">Reference proteome</keyword>
<keyword evidence="1" id="KW-1133">Transmembrane helix</keyword>
<dbReference type="Pfam" id="PF02517">
    <property type="entry name" value="Rce1-like"/>
    <property type="match status" value="1"/>
</dbReference>
<dbReference type="EMBL" id="JAENIG010000008">
    <property type="protein sequence ID" value="MBK1855771.1"/>
    <property type="molecule type" value="Genomic_DNA"/>
</dbReference>
<evidence type="ECO:0000259" key="2">
    <source>
        <dbReference type="Pfam" id="PF02517"/>
    </source>
</evidence>
<feature type="transmembrane region" description="Helical" evidence="1">
    <location>
        <begin position="50"/>
        <end position="67"/>
    </location>
</feature>
<accession>A0AAE2SG62</accession>
<dbReference type="NCBIfam" id="TIGR03008">
    <property type="entry name" value="pepcterm_CAAX"/>
    <property type="match status" value="1"/>
</dbReference>
<dbReference type="GO" id="GO:0004175">
    <property type="term" value="F:endopeptidase activity"/>
    <property type="evidence" value="ECO:0007669"/>
    <property type="project" value="UniProtKB-ARBA"/>
</dbReference>
<evidence type="ECO:0000313" key="3">
    <source>
        <dbReference type="EMBL" id="MBK1855771.1"/>
    </source>
</evidence>
<dbReference type="InterPro" id="IPR003675">
    <property type="entry name" value="Rce1/LyrA-like_dom"/>
</dbReference>
<dbReference type="Proteomes" id="UP000634206">
    <property type="component" value="Unassembled WGS sequence"/>
</dbReference>
<keyword evidence="1" id="KW-0472">Membrane</keyword>
<dbReference type="GO" id="GO:0080120">
    <property type="term" value="P:CAAX-box protein maturation"/>
    <property type="evidence" value="ECO:0007669"/>
    <property type="project" value="UniProtKB-ARBA"/>
</dbReference>
<dbReference type="InterPro" id="IPR014346">
    <property type="entry name" value="Prenyl_protease-related"/>
</dbReference>
<name>A0AAE2SG62_9BACT</name>
<sequence>MDIQQLKTDRTVAHVAPLAVFMLLLVPYQLTGWPEWNHPDAPWWRHYPAQWMYPIQSLIAIGLLLFFRKNYELKWSRHVWLGALMGAIGIGFWILPTQIHSWMGLEGKQEGILKYLGVMPRTEGFNPQDLADKFGGNEAVYWTSLILRFFRAVVVVALVEEIFWRGFLMRFLLDPDRDYWKVPFGKPAWISYLVTTGAFMLVHQPVDYLGAIIFGSLMYWLAVRTKSLTACVVMHGVANLIMGWYALHFAKYGLW</sequence>
<evidence type="ECO:0000256" key="1">
    <source>
        <dbReference type="SAM" id="Phobius"/>
    </source>
</evidence>
<organism evidence="3 4">
    <name type="scientific">Oceaniferula flava</name>
    <dbReference type="NCBI Taxonomy" id="2800421"/>
    <lineage>
        <taxon>Bacteria</taxon>
        <taxon>Pseudomonadati</taxon>
        <taxon>Verrucomicrobiota</taxon>
        <taxon>Verrucomicrobiia</taxon>
        <taxon>Verrucomicrobiales</taxon>
        <taxon>Verrucomicrobiaceae</taxon>
        <taxon>Oceaniferula</taxon>
    </lineage>
</organism>
<protein>
    <submittedName>
        <fullName evidence="3">CAAX prenyl protease-related protein</fullName>
    </submittedName>
</protein>
<gene>
    <name evidence="3" type="ORF">JIN83_12430</name>
</gene>
<keyword evidence="3" id="KW-0378">Hydrolase</keyword>
<dbReference type="RefSeq" id="WP_309490383.1">
    <property type="nucleotide sequence ID" value="NZ_JAENIG010000008.1"/>
</dbReference>
<keyword evidence="1" id="KW-0812">Transmembrane</keyword>
<feature type="transmembrane region" description="Helical" evidence="1">
    <location>
        <begin position="230"/>
        <end position="247"/>
    </location>
</feature>
<feature type="domain" description="CAAX prenyl protease 2/Lysostaphin resistance protein A-like" evidence="2">
    <location>
        <begin position="144"/>
        <end position="241"/>
    </location>
</feature>
<reference evidence="3" key="1">
    <citation type="submission" date="2021-01" db="EMBL/GenBank/DDBJ databases">
        <title>Modified the classification status of verrucomicrobia.</title>
        <authorList>
            <person name="Feng X."/>
        </authorList>
    </citation>
    <scope>NUCLEOTIDE SEQUENCE</scope>
    <source>
        <strain evidence="3">5K15</strain>
    </source>
</reference>
<feature type="transmembrane region" description="Helical" evidence="1">
    <location>
        <begin position="79"/>
        <end position="95"/>
    </location>
</feature>
<dbReference type="AlphaFoldDB" id="A0AAE2SG62"/>
<comment type="caution">
    <text evidence="3">The sequence shown here is derived from an EMBL/GenBank/DDBJ whole genome shotgun (WGS) entry which is preliminary data.</text>
</comment>
<keyword evidence="3" id="KW-0645">Protease</keyword>
<evidence type="ECO:0000313" key="4">
    <source>
        <dbReference type="Proteomes" id="UP000634206"/>
    </source>
</evidence>
<proteinExistence type="predicted"/>